<reference evidence="2 3" key="1">
    <citation type="submission" date="2019-10" db="EMBL/GenBank/DDBJ databases">
        <title>Genomic and transcriptomic insights into the perfect genentic adaptation of a filamentous nitrogen-fixing cyanobacterium to rice fields.</title>
        <authorList>
            <person name="Chen Z."/>
        </authorList>
    </citation>
    <scope>NUCLEOTIDE SEQUENCE [LARGE SCALE GENOMIC DNA]</scope>
    <source>
        <strain evidence="2">CCNUC1</strain>
    </source>
</reference>
<dbReference type="Pfam" id="PF18678">
    <property type="entry name" value="AOC_like"/>
    <property type="match status" value="1"/>
</dbReference>
<dbReference type="EMBL" id="CP045227">
    <property type="protein sequence ID" value="QFS51338.1"/>
    <property type="molecule type" value="Genomic_DNA"/>
</dbReference>
<dbReference type="Gene3D" id="2.40.480.10">
    <property type="entry name" value="Allene oxide cyclase-like"/>
    <property type="match status" value="1"/>
</dbReference>
<dbReference type="InterPro" id="IPR041013">
    <property type="entry name" value="AOC-like"/>
</dbReference>
<evidence type="ECO:0000259" key="1">
    <source>
        <dbReference type="Pfam" id="PF18678"/>
    </source>
</evidence>
<keyword evidence="3" id="KW-1185">Reference proteome</keyword>
<proteinExistence type="predicted"/>
<sequence length="126" mass="13696">MELNQLSFFIEAGDPRVREIGDGLSYKANLFDSNNNISGTKDITLVFTKELKNGDFIASVVETVHLPGGDIFLQGAINVNDFEALKTQKIDIIGGSGIYEGVKGKEYITQLNSDVFDVASISLAIH</sequence>
<dbReference type="GO" id="GO:0017000">
    <property type="term" value="P:antibiotic biosynthetic process"/>
    <property type="evidence" value="ECO:0007669"/>
    <property type="project" value="InterPro"/>
</dbReference>
<protein>
    <recommendedName>
        <fullName evidence="1">Allene oxide cyclase barrel-like domain-containing protein</fullName>
    </recommendedName>
</protein>
<evidence type="ECO:0000313" key="2">
    <source>
        <dbReference type="EMBL" id="QFS51338.1"/>
    </source>
</evidence>
<dbReference type="InterPro" id="IPR044859">
    <property type="entry name" value="Allene_oxi_cyc_Dirigent"/>
</dbReference>
<dbReference type="AlphaFoldDB" id="A0A5P8WEY5"/>
<organism evidence="2 3">
    <name type="scientific">Nostoc sphaeroides CCNUC1</name>
    <dbReference type="NCBI Taxonomy" id="2653204"/>
    <lineage>
        <taxon>Bacteria</taxon>
        <taxon>Bacillati</taxon>
        <taxon>Cyanobacteriota</taxon>
        <taxon>Cyanophyceae</taxon>
        <taxon>Nostocales</taxon>
        <taxon>Nostocaceae</taxon>
        <taxon>Nostoc</taxon>
    </lineage>
</organism>
<name>A0A5P8WEY5_9NOSO</name>
<dbReference type="GO" id="GO:0016853">
    <property type="term" value="F:isomerase activity"/>
    <property type="evidence" value="ECO:0007669"/>
    <property type="project" value="InterPro"/>
</dbReference>
<dbReference type="KEGG" id="nsh:GXM_08832"/>
<evidence type="ECO:0000313" key="3">
    <source>
        <dbReference type="Proteomes" id="UP000326678"/>
    </source>
</evidence>
<gene>
    <name evidence="2" type="ORF">GXM_08832</name>
</gene>
<feature type="domain" description="Allene oxide cyclase barrel-like" evidence="1">
    <location>
        <begin position="18"/>
        <end position="114"/>
    </location>
</feature>
<dbReference type="Proteomes" id="UP000326678">
    <property type="component" value="Chromosome Gxm2"/>
</dbReference>
<accession>A0A5P8WEY5</accession>